<evidence type="ECO:0000313" key="3">
    <source>
        <dbReference type="Proteomes" id="UP001157911"/>
    </source>
</evidence>
<organism evidence="2 3">
    <name type="scientific">Desulfurobacterium pacificum</name>
    <dbReference type="NCBI Taxonomy" id="240166"/>
    <lineage>
        <taxon>Bacteria</taxon>
        <taxon>Pseudomonadati</taxon>
        <taxon>Aquificota</taxon>
        <taxon>Aquificia</taxon>
        <taxon>Desulfurobacteriales</taxon>
        <taxon>Desulfurobacteriaceae</taxon>
        <taxon>Desulfurobacterium</taxon>
    </lineage>
</organism>
<comment type="caution">
    <text evidence="2">The sequence shown here is derived from an EMBL/GenBank/DDBJ whole genome shotgun (WGS) entry which is preliminary data.</text>
</comment>
<sequence>MKSFLILLTLLLSLPALANETGWLRFQKNGIIYFRPFITLKTKSKNVKVFFFTPDGKVYKGRKLKHSQIVTPTKKFPDNSIEVIYTVIKLSPPFSLEFIKEGKINQSNVRER</sequence>
<protein>
    <recommendedName>
        <fullName evidence="4">DUF3108 domain-containing protein</fullName>
    </recommendedName>
</protein>
<accession>A0ABY1NMT1</accession>
<gene>
    <name evidence="2" type="ORF">SAMN06265339_1106</name>
</gene>
<evidence type="ECO:0008006" key="4">
    <source>
        <dbReference type="Google" id="ProtNLM"/>
    </source>
</evidence>
<evidence type="ECO:0000313" key="2">
    <source>
        <dbReference type="EMBL" id="SMP13365.1"/>
    </source>
</evidence>
<feature type="chain" id="PRO_5046917834" description="DUF3108 domain-containing protein" evidence="1">
    <location>
        <begin position="19"/>
        <end position="112"/>
    </location>
</feature>
<keyword evidence="1" id="KW-0732">Signal</keyword>
<name>A0ABY1NMT1_9BACT</name>
<dbReference type="RefSeq" id="WP_283400569.1">
    <property type="nucleotide sequence ID" value="NZ_FXUB01000003.1"/>
</dbReference>
<evidence type="ECO:0000256" key="1">
    <source>
        <dbReference type="SAM" id="SignalP"/>
    </source>
</evidence>
<dbReference type="Proteomes" id="UP001157911">
    <property type="component" value="Unassembled WGS sequence"/>
</dbReference>
<dbReference type="EMBL" id="FXUB01000003">
    <property type="protein sequence ID" value="SMP13365.1"/>
    <property type="molecule type" value="Genomic_DNA"/>
</dbReference>
<proteinExistence type="predicted"/>
<keyword evidence="3" id="KW-1185">Reference proteome</keyword>
<feature type="signal peptide" evidence="1">
    <location>
        <begin position="1"/>
        <end position="18"/>
    </location>
</feature>
<reference evidence="2 3" key="1">
    <citation type="submission" date="2017-05" db="EMBL/GenBank/DDBJ databases">
        <authorList>
            <person name="Varghese N."/>
            <person name="Submissions S."/>
        </authorList>
    </citation>
    <scope>NUCLEOTIDE SEQUENCE [LARGE SCALE GENOMIC DNA]</scope>
    <source>
        <strain evidence="2 3">DSM 15522</strain>
    </source>
</reference>